<comment type="caution">
    <text evidence="2">The sequence shown here is derived from an EMBL/GenBank/DDBJ whole genome shotgun (WGS) entry which is preliminary data.</text>
</comment>
<proteinExistence type="predicted"/>
<keyword evidence="3" id="KW-1185">Reference proteome</keyword>
<dbReference type="EMBL" id="LSSL01007720">
    <property type="protein sequence ID" value="OLY77712.1"/>
    <property type="molecule type" value="Genomic_DNA"/>
</dbReference>
<feature type="region of interest" description="Disordered" evidence="1">
    <location>
        <begin position="335"/>
        <end position="369"/>
    </location>
</feature>
<evidence type="ECO:0000313" key="2">
    <source>
        <dbReference type="EMBL" id="OLY77712.1"/>
    </source>
</evidence>
<dbReference type="Proteomes" id="UP000187455">
    <property type="component" value="Unassembled WGS sequence"/>
</dbReference>
<dbReference type="STRING" id="133383.A0A1R0GLE6"/>
<gene>
    <name evidence="2" type="ORF">AYI68_g8254</name>
</gene>
<accession>A0A1R0GLE6</accession>
<dbReference type="AlphaFoldDB" id="A0A1R0GLE6"/>
<dbReference type="OrthoDB" id="2286148at2759"/>
<organism evidence="2 3">
    <name type="scientific">Smittium mucronatum</name>
    <dbReference type="NCBI Taxonomy" id="133383"/>
    <lineage>
        <taxon>Eukaryota</taxon>
        <taxon>Fungi</taxon>
        <taxon>Fungi incertae sedis</taxon>
        <taxon>Zoopagomycota</taxon>
        <taxon>Kickxellomycotina</taxon>
        <taxon>Harpellomycetes</taxon>
        <taxon>Harpellales</taxon>
        <taxon>Legeriomycetaceae</taxon>
        <taxon>Smittium</taxon>
    </lineage>
</organism>
<name>A0A1R0GLE6_9FUNG</name>
<protein>
    <submittedName>
        <fullName evidence="2">Uncharacterized protein</fullName>
    </submittedName>
</protein>
<sequence>MDLAAREVLTEEVASLLEKKAIEEVKTRDSGFYSNLFVMPKKTGGLRPVGEVVHNAISIYNPPWNDSQFTGNVPQSPFYQDPGSPPRSHEIIEHLENDIEMSIELHRESSGDVNFPSSGTSAQEVIRIEEPIAVESEVLDIDSNTYRSSDPEPALLEEPAEVMEWPVVSARDSRDGSLYRCQRHSMGDSCGLTYLFRLVDTYPGIDAYKRQGAIDSIICTPAPECCWSVGINIFRQYHHAGIREEVWRYYLPQIARDFRGNMGALPEDEYSTSGNLRTVSDEPGRCSEPVNSADRMFSIHPSVCNDKLALVSGSQGCRPKLPSVQLGNIEQSLRLPSMESNPTNDPEGAPGASNNYAGNSAMEDSDLVPRSAESIGQSAIITTSDNSNTRPKKQKITEVEEQALVPDSMENQRRILQAQGLADTAIDLIVSNQ</sequence>
<evidence type="ECO:0000313" key="3">
    <source>
        <dbReference type="Proteomes" id="UP000187455"/>
    </source>
</evidence>
<reference evidence="2 3" key="1">
    <citation type="journal article" date="2016" name="Mol. Biol. Evol.">
        <title>Genome-Wide Survey of Gut Fungi (Harpellales) Reveals the First Horizontally Transferred Ubiquitin Gene from a Mosquito Host.</title>
        <authorList>
            <person name="Wang Y."/>
            <person name="White M.M."/>
            <person name="Kvist S."/>
            <person name="Moncalvo J.M."/>
        </authorList>
    </citation>
    <scope>NUCLEOTIDE SEQUENCE [LARGE SCALE GENOMIC DNA]</scope>
    <source>
        <strain evidence="2 3">ALG-7-W6</strain>
    </source>
</reference>
<evidence type="ECO:0000256" key="1">
    <source>
        <dbReference type="SAM" id="MobiDB-lite"/>
    </source>
</evidence>